<protein>
    <submittedName>
        <fullName evidence="1">Uncharacterized protein</fullName>
    </submittedName>
</protein>
<proteinExistence type="predicted"/>
<feature type="non-terminal residue" evidence="1">
    <location>
        <position position="1"/>
    </location>
</feature>
<comment type="caution">
    <text evidence="1">The sequence shown here is derived from an EMBL/GenBank/DDBJ whole genome shotgun (WGS) entry which is preliminary data.</text>
</comment>
<evidence type="ECO:0000313" key="1">
    <source>
        <dbReference type="EMBL" id="CAF1545345.1"/>
    </source>
</evidence>
<name>A0A815WAF0_9BILA</name>
<dbReference type="SUPFAM" id="SSF56112">
    <property type="entry name" value="Protein kinase-like (PK-like)"/>
    <property type="match status" value="1"/>
</dbReference>
<gene>
    <name evidence="1" type="ORF">JYZ213_LOCUS45958</name>
</gene>
<dbReference type="InterPro" id="IPR011009">
    <property type="entry name" value="Kinase-like_dom_sf"/>
</dbReference>
<dbReference type="EMBL" id="CAJNOG010004818">
    <property type="protein sequence ID" value="CAF1545345.1"/>
    <property type="molecule type" value="Genomic_DNA"/>
</dbReference>
<organism evidence="1 2">
    <name type="scientific">Adineta steineri</name>
    <dbReference type="NCBI Taxonomy" id="433720"/>
    <lineage>
        <taxon>Eukaryota</taxon>
        <taxon>Metazoa</taxon>
        <taxon>Spiralia</taxon>
        <taxon>Gnathifera</taxon>
        <taxon>Rotifera</taxon>
        <taxon>Eurotatoria</taxon>
        <taxon>Bdelloidea</taxon>
        <taxon>Adinetida</taxon>
        <taxon>Adinetidae</taxon>
        <taxon>Adineta</taxon>
    </lineage>
</organism>
<dbReference type="AlphaFoldDB" id="A0A815WAF0"/>
<evidence type="ECO:0000313" key="2">
    <source>
        <dbReference type="Proteomes" id="UP000663845"/>
    </source>
</evidence>
<sequence length="79" mass="9474">YGYNEIFPFEKIEIDLIYYFIRMRLAMSVTISAHQKQIQPDNHYLVISEKPAWNLLEKLTNIDLNIVHQTFRSICHFSN</sequence>
<accession>A0A815WAF0</accession>
<dbReference type="Proteomes" id="UP000663845">
    <property type="component" value="Unassembled WGS sequence"/>
</dbReference>
<reference evidence="1" key="1">
    <citation type="submission" date="2021-02" db="EMBL/GenBank/DDBJ databases">
        <authorList>
            <person name="Nowell W R."/>
        </authorList>
    </citation>
    <scope>NUCLEOTIDE SEQUENCE</scope>
</reference>